<dbReference type="AlphaFoldDB" id="A0A2P5TN57"/>
<dbReference type="Proteomes" id="UP000242231">
    <property type="component" value="Unassembled WGS sequence"/>
</dbReference>
<protein>
    <submittedName>
        <fullName evidence="1">LuxR family transcriptional regulator</fullName>
    </submittedName>
</protein>
<keyword evidence="2" id="KW-1185">Reference proteome</keyword>
<proteinExistence type="predicted"/>
<dbReference type="RefSeq" id="WP_181068199.1">
    <property type="nucleotide sequence ID" value="NZ_BMYB01000012.1"/>
</dbReference>
<accession>A0A2P5TN57</accession>
<reference evidence="2" key="1">
    <citation type="submission" date="2016-11" db="EMBL/GenBank/DDBJ databases">
        <authorList>
            <person name="Sisinthy S."/>
            <person name="Ara S."/>
            <person name="Gundlapally S.R."/>
        </authorList>
    </citation>
    <scope>NUCLEOTIDE SEQUENCE [LARGE SCALE GENOMIC DNA]</scope>
    <source>
        <strain evidence="2">V1-41</strain>
    </source>
</reference>
<name>A0A2P5TN57_9GAMM</name>
<organism evidence="1 2">
    <name type="scientific">Oceanisphaera arctica</name>
    <dbReference type="NCBI Taxonomy" id="641510"/>
    <lineage>
        <taxon>Bacteria</taxon>
        <taxon>Pseudomonadati</taxon>
        <taxon>Pseudomonadota</taxon>
        <taxon>Gammaproteobacteria</taxon>
        <taxon>Aeromonadales</taxon>
        <taxon>Aeromonadaceae</taxon>
        <taxon>Oceanisphaera</taxon>
    </lineage>
</organism>
<comment type="caution">
    <text evidence="1">The sequence shown here is derived from an EMBL/GenBank/DDBJ whole genome shotgun (WGS) entry which is preliminary data.</text>
</comment>
<sequence>MENKVKKKSALPNVTIWESCDASISIAIEEFSEQSAPYSTFSRRYPILRLIKEVIDPAVVAYMKTLPGDYMGFVPGAGREMRYSEVTRLLGFDIMVRVQRQLLRHFLKTRDKHTSRDKCFIATLESLADLIFFCMYKQPKNSTAAADINLNTQRRQGFCEFCGNLTELSSFIETLMTGKPNNIELTEEIKFELSHKYCTEHRPQLMSGEWNPAYKQAKRSLTQFNVELRRLSLQCALRAIPNAQSGDQLVDAYFFQYMLSQTLSPSDKAELRNLARLMVDSKLSDNKKKMLVLQKFGFSQYEIGQKLLSRKQLPMTRQAVSKALSAIRKPFLLSG</sequence>
<evidence type="ECO:0000313" key="2">
    <source>
        <dbReference type="Proteomes" id="UP000242231"/>
    </source>
</evidence>
<evidence type="ECO:0000313" key="1">
    <source>
        <dbReference type="EMBL" id="PPL16921.1"/>
    </source>
</evidence>
<dbReference type="EMBL" id="MPZM01000011">
    <property type="protein sequence ID" value="PPL16921.1"/>
    <property type="molecule type" value="Genomic_DNA"/>
</dbReference>
<gene>
    <name evidence="1" type="ORF">UN63_07010</name>
</gene>